<proteinExistence type="inferred from homology"/>
<dbReference type="AlphaFoldDB" id="A0A974P3V3"/>
<evidence type="ECO:0000256" key="3">
    <source>
        <dbReference type="SAM" id="MobiDB-lite"/>
    </source>
</evidence>
<gene>
    <name evidence="5" type="ORF">JKL49_04650</name>
</gene>
<name>A0A974P3V3_9CAUL</name>
<feature type="compositionally biased region" description="Low complexity" evidence="3">
    <location>
        <begin position="31"/>
        <end position="43"/>
    </location>
</feature>
<dbReference type="PANTHER" id="PTHR43142">
    <property type="entry name" value="CARBOXYLIC ESTER HYDROLASE"/>
    <property type="match status" value="1"/>
</dbReference>
<dbReference type="GO" id="GO:0016787">
    <property type="term" value="F:hydrolase activity"/>
    <property type="evidence" value="ECO:0007669"/>
    <property type="project" value="UniProtKB-KW"/>
</dbReference>
<protein>
    <submittedName>
        <fullName evidence="5">Carboxylesterase family protein</fullName>
    </submittedName>
</protein>
<organism evidence="5">
    <name type="scientific">Phenylobacterium glaciei</name>
    <dbReference type="NCBI Taxonomy" id="2803784"/>
    <lineage>
        <taxon>Bacteria</taxon>
        <taxon>Pseudomonadati</taxon>
        <taxon>Pseudomonadota</taxon>
        <taxon>Alphaproteobacteria</taxon>
        <taxon>Caulobacterales</taxon>
        <taxon>Caulobacteraceae</taxon>
        <taxon>Phenylobacterium</taxon>
    </lineage>
</organism>
<dbReference type="Pfam" id="PF00135">
    <property type="entry name" value="COesterase"/>
    <property type="match status" value="1"/>
</dbReference>
<evidence type="ECO:0000256" key="1">
    <source>
        <dbReference type="ARBA" id="ARBA00005964"/>
    </source>
</evidence>
<evidence type="ECO:0000313" key="5">
    <source>
        <dbReference type="EMBL" id="QQZ50706.1"/>
    </source>
</evidence>
<evidence type="ECO:0000256" key="2">
    <source>
        <dbReference type="ARBA" id="ARBA00022801"/>
    </source>
</evidence>
<keyword evidence="2" id="KW-0378">Hydrolase</keyword>
<dbReference type="EMBL" id="CP068570">
    <property type="protein sequence ID" value="QQZ50706.1"/>
    <property type="molecule type" value="Genomic_DNA"/>
</dbReference>
<dbReference type="SUPFAM" id="SSF53474">
    <property type="entry name" value="alpha/beta-Hydrolases"/>
    <property type="match status" value="1"/>
</dbReference>
<evidence type="ECO:0000259" key="4">
    <source>
        <dbReference type="Pfam" id="PF00135"/>
    </source>
</evidence>
<feature type="domain" description="Carboxylesterase type B" evidence="4">
    <location>
        <begin position="5"/>
        <end position="106"/>
    </location>
</feature>
<reference evidence="5" key="1">
    <citation type="submission" date="2021-01" db="EMBL/GenBank/DDBJ databases">
        <title>Genome sequence of Phenylobacterium sp. 20VBR1 isolated from a valley glaceir, Ny-Alesund, Svalbard.</title>
        <authorList>
            <person name="Thomas F.A."/>
            <person name="Krishnan K.P."/>
            <person name="Sinha R.K."/>
        </authorList>
    </citation>
    <scope>NUCLEOTIDE SEQUENCE</scope>
    <source>
        <strain evidence="5">20VBR1</strain>
    </source>
</reference>
<sequence length="112" mass="11802">MKATVEGGVMMGTQTATADIYRNIPTPPRRSAPCAAPPAKVVPWTGERDGTKAGVSCMQTMRADGAPNVGSANGPMSEDCLQLNVFTPKGAKKAPVMVWLHGGLHLWRGLDL</sequence>
<accession>A0A974P3V3</accession>
<feature type="region of interest" description="Disordered" evidence="3">
    <location>
        <begin position="22"/>
        <end position="48"/>
    </location>
</feature>
<dbReference type="InterPro" id="IPR029058">
    <property type="entry name" value="AB_hydrolase_fold"/>
</dbReference>
<dbReference type="InterPro" id="IPR002018">
    <property type="entry name" value="CarbesteraseB"/>
</dbReference>
<dbReference type="Gene3D" id="3.40.50.1820">
    <property type="entry name" value="alpha/beta hydrolase"/>
    <property type="match status" value="1"/>
</dbReference>
<comment type="similarity">
    <text evidence="1">Belongs to the type-B carboxylesterase/lipase family.</text>
</comment>
<dbReference type="PANTHER" id="PTHR43142:SF1">
    <property type="entry name" value="CARBOXYLIC ESTER HYDROLASE"/>
    <property type="match status" value="1"/>
</dbReference>